<dbReference type="EMBL" id="MN740350">
    <property type="protein sequence ID" value="QHU01915.1"/>
    <property type="molecule type" value="Genomic_DNA"/>
</dbReference>
<evidence type="ECO:0000313" key="2">
    <source>
        <dbReference type="EMBL" id="QHU01915.1"/>
    </source>
</evidence>
<reference evidence="2" key="1">
    <citation type="journal article" date="2020" name="Nature">
        <title>Giant virus diversity and host interactions through global metagenomics.</title>
        <authorList>
            <person name="Schulz F."/>
            <person name="Roux S."/>
            <person name="Paez-Espino D."/>
            <person name="Jungbluth S."/>
            <person name="Walsh D.A."/>
            <person name="Denef V.J."/>
            <person name="McMahon K.D."/>
            <person name="Konstantinidis K.T."/>
            <person name="Eloe-Fadrosh E.A."/>
            <person name="Kyrpides N.C."/>
            <person name="Woyke T."/>
        </authorList>
    </citation>
    <scope>NUCLEOTIDE SEQUENCE</scope>
    <source>
        <strain evidence="2">GVMAG-M-3300025880-56</strain>
    </source>
</reference>
<feature type="transmembrane region" description="Helical" evidence="1">
    <location>
        <begin position="159"/>
        <end position="180"/>
    </location>
</feature>
<name>A0A6C0J829_9ZZZZ</name>
<protein>
    <submittedName>
        <fullName evidence="2">Uncharacterized protein</fullName>
    </submittedName>
</protein>
<keyword evidence="1" id="KW-1133">Transmembrane helix</keyword>
<accession>A0A6C0J829</accession>
<sequence length="185" mass="21502">MKTILLQKSKPFKGVTLFVDRQTLDLDNLEFDSEYLKRDVIEDFDKHKTYIHNNPIKTIFYRYDKSDKNIKGMSISNKHAEPASFGLDTNFLNNSFGSSYSILTPSAFNSNNLNNKLFMCPVGQSLNRIQIDVDKNNNFRGDTLQFNCVDDDSGVTEKYITIFVLTKLLLFFAAIFYFVFKYNYK</sequence>
<proteinExistence type="predicted"/>
<keyword evidence="1" id="KW-0812">Transmembrane</keyword>
<keyword evidence="1" id="KW-0472">Membrane</keyword>
<dbReference type="AlphaFoldDB" id="A0A6C0J829"/>
<organism evidence="2">
    <name type="scientific">viral metagenome</name>
    <dbReference type="NCBI Taxonomy" id="1070528"/>
    <lineage>
        <taxon>unclassified sequences</taxon>
        <taxon>metagenomes</taxon>
        <taxon>organismal metagenomes</taxon>
    </lineage>
</organism>
<evidence type="ECO:0000256" key="1">
    <source>
        <dbReference type="SAM" id="Phobius"/>
    </source>
</evidence>